<dbReference type="InterPro" id="IPR029063">
    <property type="entry name" value="SAM-dependent_MTases_sf"/>
</dbReference>
<dbReference type="OrthoDB" id="9811332at2"/>
<dbReference type="PANTHER" id="PTHR40036">
    <property type="entry name" value="MACROCIN O-METHYLTRANSFERASE"/>
    <property type="match status" value="1"/>
</dbReference>
<dbReference type="RefSeq" id="WP_066134470.1">
    <property type="nucleotide sequence ID" value="NZ_CP014525.1"/>
</dbReference>
<dbReference type="Gene3D" id="3.40.50.150">
    <property type="entry name" value="Vaccinia Virus protein VP39"/>
    <property type="match status" value="1"/>
</dbReference>
<dbReference type="SUPFAM" id="SSF53335">
    <property type="entry name" value="S-adenosyl-L-methionine-dependent methyltransferases"/>
    <property type="match status" value="1"/>
</dbReference>
<protein>
    <submittedName>
        <fullName evidence="1">Uncharacterized protein</fullName>
    </submittedName>
</protein>
<accession>A0A143DDH7</accession>
<name>A0A143DDH7_9PROT</name>
<gene>
    <name evidence="1" type="ORF">AY555_05510</name>
</gene>
<dbReference type="EMBL" id="CP014525">
    <property type="protein sequence ID" value="AMW34726.1"/>
    <property type="molecule type" value="Genomic_DNA"/>
</dbReference>
<organism evidence="1 2">
    <name type="scientific">Haematospirillum jordaniae</name>
    <dbReference type="NCBI Taxonomy" id="1549855"/>
    <lineage>
        <taxon>Bacteria</taxon>
        <taxon>Pseudomonadati</taxon>
        <taxon>Pseudomonadota</taxon>
        <taxon>Alphaproteobacteria</taxon>
        <taxon>Rhodospirillales</taxon>
        <taxon>Novispirillaceae</taxon>
        <taxon>Haematospirillum</taxon>
    </lineage>
</organism>
<dbReference type="STRING" id="1549855.AY555_05510"/>
<dbReference type="AlphaFoldDB" id="A0A143DDH7"/>
<dbReference type="Proteomes" id="UP000076066">
    <property type="component" value="Chromosome"/>
</dbReference>
<evidence type="ECO:0000313" key="2">
    <source>
        <dbReference type="Proteomes" id="UP000076066"/>
    </source>
</evidence>
<dbReference type="KEGG" id="hjo:AY555_05510"/>
<reference evidence="1 2" key="1">
    <citation type="submission" date="2016-02" db="EMBL/GenBank/DDBJ databases">
        <title>Complete Genome of H5569, the type strain of the newly described species Haematospirillium jordaniae.</title>
        <authorList>
            <person name="Nicholson A.C."/>
            <person name="Humrighouse B.W."/>
            <person name="Loparov V."/>
            <person name="McQuiston J.R."/>
        </authorList>
    </citation>
    <scope>NUCLEOTIDE SEQUENCE [LARGE SCALE GENOMIC DNA]</scope>
    <source>
        <strain evidence="1 2">H5569</strain>
    </source>
</reference>
<dbReference type="InterPro" id="IPR008884">
    <property type="entry name" value="TylF_MeTrfase"/>
</dbReference>
<dbReference type="PANTHER" id="PTHR40036:SF1">
    <property type="entry name" value="MACROCIN O-METHYLTRANSFERASE"/>
    <property type="match status" value="1"/>
</dbReference>
<sequence length="256" mass="29349">MNDMANRHEPERLQKETLEEVFSRTDLTIFEILRNFPVFTPRFNIARFLSHYEIFKKIIDVPGAIVDLGVYRGASAFTWAKLCEIFCPTDIRKTVFGFDTFEGFVHLDREDGPENVAQDRVPGGYFGGASVEADLALARDAMDQDRHLRHKSRIEFVKGDVCDTIPQFIQDKGEGLRIALLDIDLDLYKPTQVALEYFVPRMARGGIIIVDEYAVDTFGGESKAVDAYFEKRFGKRPRVVKFPWHSNPTGFIEVDW</sequence>
<dbReference type="Pfam" id="PF05711">
    <property type="entry name" value="TylF"/>
    <property type="match status" value="1"/>
</dbReference>
<evidence type="ECO:0000313" key="1">
    <source>
        <dbReference type="EMBL" id="AMW34726.1"/>
    </source>
</evidence>
<proteinExistence type="predicted"/>
<dbReference type="GeneID" id="53316609"/>
<keyword evidence="2" id="KW-1185">Reference proteome</keyword>